<dbReference type="InterPro" id="IPR001650">
    <property type="entry name" value="Helicase_C-like"/>
</dbReference>
<dbReference type="InterPro" id="IPR000330">
    <property type="entry name" value="SNF2_N"/>
</dbReference>
<evidence type="ECO:0000313" key="14">
    <source>
        <dbReference type="Proteomes" id="UP000682733"/>
    </source>
</evidence>
<dbReference type="PANTHER" id="PTHR45797:SF3">
    <property type="entry name" value="TRANSCRIPTIONAL REGULATOR ATRX HOMOLOG"/>
    <property type="match status" value="1"/>
</dbReference>
<feature type="region of interest" description="Disordered" evidence="9">
    <location>
        <begin position="899"/>
        <end position="960"/>
    </location>
</feature>
<evidence type="ECO:0000256" key="6">
    <source>
        <dbReference type="ARBA" id="ARBA00022840"/>
    </source>
</evidence>
<name>A0A8S2PKX2_9BILA</name>
<accession>A0A8S2PKX2</accession>
<feature type="domain" description="Helicase ATP-binding" evidence="10">
    <location>
        <begin position="274"/>
        <end position="469"/>
    </location>
</feature>
<evidence type="ECO:0000259" key="10">
    <source>
        <dbReference type="PROSITE" id="PS51192"/>
    </source>
</evidence>
<dbReference type="Proteomes" id="UP000677228">
    <property type="component" value="Unassembled WGS sequence"/>
</dbReference>
<feature type="compositionally biased region" description="Polar residues" evidence="9">
    <location>
        <begin position="42"/>
        <end position="54"/>
    </location>
</feature>
<evidence type="ECO:0000256" key="4">
    <source>
        <dbReference type="ARBA" id="ARBA00022801"/>
    </source>
</evidence>
<dbReference type="GO" id="GO:0005634">
    <property type="term" value="C:nucleus"/>
    <property type="evidence" value="ECO:0007669"/>
    <property type="project" value="UniProtKB-SubCell"/>
</dbReference>
<reference evidence="13" key="1">
    <citation type="submission" date="2021-02" db="EMBL/GenBank/DDBJ databases">
        <authorList>
            <person name="Nowell W R."/>
        </authorList>
    </citation>
    <scope>NUCLEOTIDE SEQUENCE</scope>
</reference>
<dbReference type="Pfam" id="PF00271">
    <property type="entry name" value="Helicase_C"/>
    <property type="match status" value="1"/>
</dbReference>
<evidence type="ECO:0000313" key="12">
    <source>
        <dbReference type="EMBL" id="CAF1249236.1"/>
    </source>
</evidence>
<keyword evidence="5" id="KW-0347">Helicase</keyword>
<evidence type="ECO:0000256" key="5">
    <source>
        <dbReference type="ARBA" id="ARBA00022806"/>
    </source>
</evidence>
<dbReference type="EMBL" id="CAJNOK010016657">
    <property type="protein sequence ID" value="CAF1249236.1"/>
    <property type="molecule type" value="Genomic_DNA"/>
</dbReference>
<comment type="similarity">
    <text evidence="2">Belongs to the SNF2/RAD54 helicase family.</text>
</comment>
<dbReference type="InterPro" id="IPR027417">
    <property type="entry name" value="P-loop_NTPase"/>
</dbReference>
<evidence type="ECO:0000313" key="13">
    <source>
        <dbReference type="EMBL" id="CAF4056910.1"/>
    </source>
</evidence>
<dbReference type="PROSITE" id="PS51192">
    <property type="entry name" value="HELICASE_ATP_BIND_1"/>
    <property type="match status" value="1"/>
</dbReference>
<keyword evidence="3" id="KW-0547">Nucleotide-binding</keyword>
<dbReference type="GO" id="GO:0003677">
    <property type="term" value="F:DNA binding"/>
    <property type="evidence" value="ECO:0007669"/>
    <property type="project" value="UniProtKB-KW"/>
</dbReference>
<feature type="domain" description="Helicase C-terminal" evidence="11">
    <location>
        <begin position="650"/>
        <end position="816"/>
    </location>
</feature>
<comment type="subcellular location">
    <subcellularLocation>
        <location evidence="1">Nucleus</location>
    </subcellularLocation>
</comment>
<evidence type="ECO:0000256" key="2">
    <source>
        <dbReference type="ARBA" id="ARBA00007025"/>
    </source>
</evidence>
<proteinExistence type="inferred from homology"/>
<keyword evidence="8" id="KW-0539">Nucleus</keyword>
<keyword evidence="6" id="KW-0067">ATP-binding</keyword>
<evidence type="ECO:0000259" key="11">
    <source>
        <dbReference type="PROSITE" id="PS51194"/>
    </source>
</evidence>
<evidence type="ECO:0000256" key="7">
    <source>
        <dbReference type="ARBA" id="ARBA00023125"/>
    </source>
</evidence>
<dbReference type="CDD" id="cd18793">
    <property type="entry name" value="SF2_C_SNF"/>
    <property type="match status" value="1"/>
</dbReference>
<feature type="compositionally biased region" description="Acidic residues" evidence="9">
    <location>
        <begin position="918"/>
        <end position="928"/>
    </location>
</feature>
<dbReference type="PANTHER" id="PTHR45797">
    <property type="entry name" value="RAD54-LIKE"/>
    <property type="match status" value="1"/>
</dbReference>
<dbReference type="PROSITE" id="PS51194">
    <property type="entry name" value="HELICASE_CTER"/>
    <property type="match status" value="1"/>
</dbReference>
<dbReference type="InterPro" id="IPR044574">
    <property type="entry name" value="ARIP4-like"/>
</dbReference>
<comment type="caution">
    <text evidence="13">The sequence shown here is derived from an EMBL/GenBank/DDBJ whole genome shotgun (WGS) entry which is preliminary data.</text>
</comment>
<feature type="compositionally biased region" description="Polar residues" evidence="9">
    <location>
        <begin position="113"/>
        <end position="124"/>
    </location>
</feature>
<dbReference type="Gene3D" id="3.40.50.300">
    <property type="entry name" value="P-loop containing nucleotide triphosphate hydrolases"/>
    <property type="match status" value="1"/>
</dbReference>
<organism evidence="13 14">
    <name type="scientific">Didymodactylos carnosus</name>
    <dbReference type="NCBI Taxonomy" id="1234261"/>
    <lineage>
        <taxon>Eukaryota</taxon>
        <taxon>Metazoa</taxon>
        <taxon>Spiralia</taxon>
        <taxon>Gnathifera</taxon>
        <taxon>Rotifera</taxon>
        <taxon>Eurotatoria</taxon>
        <taxon>Bdelloidea</taxon>
        <taxon>Philodinida</taxon>
        <taxon>Philodinidae</taxon>
        <taxon>Didymodactylos</taxon>
    </lineage>
</organism>
<dbReference type="AlphaFoldDB" id="A0A8S2PKX2"/>
<evidence type="ECO:0000256" key="9">
    <source>
        <dbReference type="SAM" id="MobiDB-lite"/>
    </source>
</evidence>
<dbReference type="GO" id="GO:0005524">
    <property type="term" value="F:ATP binding"/>
    <property type="evidence" value="ECO:0007669"/>
    <property type="project" value="UniProtKB-KW"/>
</dbReference>
<dbReference type="SMART" id="SM00490">
    <property type="entry name" value="HELICc"/>
    <property type="match status" value="1"/>
</dbReference>
<dbReference type="EMBL" id="CAJOBA010038208">
    <property type="protein sequence ID" value="CAF4056910.1"/>
    <property type="molecule type" value="Genomic_DNA"/>
</dbReference>
<dbReference type="SUPFAM" id="SSF52540">
    <property type="entry name" value="P-loop containing nucleoside triphosphate hydrolases"/>
    <property type="match status" value="2"/>
</dbReference>
<feature type="region of interest" description="Disordered" evidence="9">
    <location>
        <begin position="104"/>
        <end position="127"/>
    </location>
</feature>
<dbReference type="GO" id="GO:0016887">
    <property type="term" value="F:ATP hydrolysis activity"/>
    <property type="evidence" value="ECO:0007669"/>
    <property type="project" value="InterPro"/>
</dbReference>
<evidence type="ECO:0000256" key="1">
    <source>
        <dbReference type="ARBA" id="ARBA00004123"/>
    </source>
</evidence>
<dbReference type="InterPro" id="IPR038718">
    <property type="entry name" value="SNF2-like_sf"/>
</dbReference>
<keyword evidence="7" id="KW-0238">DNA-binding</keyword>
<feature type="region of interest" description="Disordered" evidence="9">
    <location>
        <begin position="21"/>
        <end position="58"/>
    </location>
</feature>
<dbReference type="SMART" id="SM00487">
    <property type="entry name" value="DEXDc"/>
    <property type="match status" value="1"/>
</dbReference>
<feature type="compositionally biased region" description="Polar residues" evidence="9">
    <location>
        <begin position="904"/>
        <end position="916"/>
    </location>
</feature>
<feature type="compositionally biased region" description="Polar residues" evidence="9">
    <location>
        <begin position="943"/>
        <end position="960"/>
    </location>
</feature>
<protein>
    <submittedName>
        <fullName evidence="13">Uncharacterized protein</fullName>
    </submittedName>
</protein>
<keyword evidence="4" id="KW-0378">Hydrolase</keyword>
<gene>
    <name evidence="12" type="ORF">OVA965_LOCUS26198</name>
    <name evidence="13" type="ORF">TMI583_LOCUS26936</name>
</gene>
<dbReference type="Pfam" id="PF00176">
    <property type="entry name" value="SNF2-rel_dom"/>
    <property type="match status" value="1"/>
</dbReference>
<dbReference type="Gene3D" id="3.40.50.10810">
    <property type="entry name" value="Tandem AAA-ATPase domain"/>
    <property type="match status" value="1"/>
</dbReference>
<sequence>MSFDYYLQTDKRLESILARAKMKTSTSSTATTTLQTNTPATMRSQSSSQTASPNHSRKNDSILLSLATRVPNQHSILYDNTQQDFFVVAKGNINDLSPNRKTNERVKEELETSPFTQTSNSQHVYQRKRRKIEITKKDDNNVSSDEDEIKHLFRVKKKRPETRRIIEDDELCPQTQLALTAEREREKRLQEKQKLYNETLLNEQQKLNAENAGEQQELILEQYPLIEVDRRLVKQMKKHQIEGVRFLWDNCYESVERLKQQRHISQTTIYEQNDTNDIGGSGCIMAHCMGLGKTFQVISFIHTLFNNQEITGLRTVLVLCPLNTVFNWEAEFEKWWLSKLEPKIKIYQFATVEKAQRIRFLRSWHSYEMYRLLTINDDEKARKKYPDGKEPRKLSLEENEAIEKHRFYLRNPGPDLIVCDEAHILKNLEAGITVVVNKILTKRRICLTGTPMQNNLLEYYAMVNFCKPNGLLGTKEEFKNRFQNPIEAGQHRDSSPSAVKKMKLRSYLLNDLLKNCIHRRDFNVLRKFLPKKSEYTIKIRCSPLQKDLYAGYLGFREDEDVGKPKLILLNNGKFIKPRLLPDYHYLMKIWTHPWLLRAHFVDHFHKIKNDVDDSQEEINQLFNHEDDVQDISNDDKDERPKKQSKKKTVVLKSILDQCNEIGDKVLLFSRSLFTLSYIEELLELWSTKTIKWQKGVDYFRMDGKTEIEKRTSDVKIFNQDKSARLFLISTTAGGIGINLFGANRVIIFDCSWNPAHDLQAMFRSYRLGQSKPVFVYRLLVNGTMEEVIYRRQITKTALSHRVVDAEQLDRHFTTTELQEIYSFTPDEGDTLSTMNEDRIKDEILKTTIHEHKQFILSCQEHDSLLEDRLEEKLTEEEKQQALDEDISTEIAAPTTRRYHRYNSMPGQGTWQKETNTYSDDDNNYVDSDDWGHPVSPEGDSDSSETTSATNNILNISNIAN</sequence>
<dbReference type="Proteomes" id="UP000682733">
    <property type="component" value="Unassembled WGS sequence"/>
</dbReference>
<evidence type="ECO:0000256" key="3">
    <source>
        <dbReference type="ARBA" id="ARBA00022741"/>
    </source>
</evidence>
<evidence type="ECO:0000256" key="8">
    <source>
        <dbReference type="ARBA" id="ARBA00023242"/>
    </source>
</evidence>
<dbReference type="InterPro" id="IPR049730">
    <property type="entry name" value="SNF2/RAD54-like_C"/>
</dbReference>
<feature type="compositionally biased region" description="Low complexity" evidence="9">
    <location>
        <begin position="24"/>
        <end position="41"/>
    </location>
</feature>
<dbReference type="InterPro" id="IPR014001">
    <property type="entry name" value="Helicase_ATP-bd"/>
</dbReference>
<dbReference type="GO" id="GO:0004386">
    <property type="term" value="F:helicase activity"/>
    <property type="evidence" value="ECO:0007669"/>
    <property type="project" value="UniProtKB-KW"/>
</dbReference>